<dbReference type="EC" id="2.7.1.107" evidence="1"/>
<gene>
    <name evidence="1" type="ORF">AB4Y32_09610</name>
</gene>
<dbReference type="Proteomes" id="UP001558850">
    <property type="component" value="Unassembled WGS sequence"/>
</dbReference>
<keyword evidence="1" id="KW-0808">Transferase</keyword>
<proteinExistence type="predicted"/>
<evidence type="ECO:0000313" key="1">
    <source>
        <dbReference type="EMBL" id="MEX3932051.1"/>
    </source>
</evidence>
<keyword evidence="1" id="KW-0418">Kinase</keyword>
<name>A0ACC6TXK0_9BURK</name>
<accession>A0ACC6TXK0</accession>
<keyword evidence="2" id="KW-1185">Reference proteome</keyword>
<dbReference type="EMBL" id="JBFRCH010000004">
    <property type="protein sequence ID" value="MEX3932051.1"/>
    <property type="molecule type" value="Genomic_DNA"/>
</dbReference>
<evidence type="ECO:0000313" key="2">
    <source>
        <dbReference type="Proteomes" id="UP001558850"/>
    </source>
</evidence>
<protein>
    <submittedName>
        <fullName evidence="1">Diacylglycerol kinase</fullName>
        <ecNumber evidence="1">2.7.1.107</ecNumber>
    </submittedName>
</protein>
<organism evidence="1 2">
    <name type="scientific">Paraburkholderia phymatum</name>
    <dbReference type="NCBI Taxonomy" id="148447"/>
    <lineage>
        <taxon>Bacteria</taxon>
        <taxon>Pseudomonadati</taxon>
        <taxon>Pseudomonadota</taxon>
        <taxon>Betaproteobacteria</taxon>
        <taxon>Burkholderiales</taxon>
        <taxon>Burkholderiaceae</taxon>
        <taxon>Paraburkholderia</taxon>
    </lineage>
</organism>
<comment type="caution">
    <text evidence="1">The sequence shown here is derived from an EMBL/GenBank/DDBJ whole genome shotgun (WGS) entry which is preliminary data.</text>
</comment>
<sequence length="165" mass="17871">MAAARCNNFRQSIYCFHHEWSTDSTSLAKTCKHNGPMRGLFALCHSSRVFVATMRHESAFRQELIAVMVLIPSAAIVRLPTVERVMPIATTLLVLLVKLANSGIEATIDRISLDGHELSGRAKDRDSAAVAVAVLCDRVDHAVQPTGLGLEKDAVPSAQPARSPV</sequence>
<reference evidence="1" key="1">
    <citation type="submission" date="2024-07" db="EMBL/GenBank/DDBJ databases">
        <title>A survey of Mimosa microsymbionts across Brazilian biomes reveals a high diversity of Paraburkholderia nodulating endemic species, but also that Cupriavidus is common as a symbiont of widespread species.</title>
        <authorList>
            <person name="Rouws L."/>
            <person name="Barauna A."/>
            <person name="Beukes C."/>
            <person name="Rouws J.R.C."/>
            <person name="De Faria S.M."/>
            <person name="Gross E."/>
            <person name="Bueno Dos Reis Junior F."/>
            <person name="Simon M.F."/>
            <person name="Maluk M."/>
            <person name="Odee D.W."/>
            <person name="Kenicer G."/>
            <person name="Young J.P.W."/>
            <person name="Reis V.M."/>
            <person name="Zilli J."/>
            <person name="James E.K."/>
        </authorList>
    </citation>
    <scope>NUCLEOTIDE SEQUENCE</scope>
    <source>
        <strain evidence="1">EG181B</strain>
    </source>
</reference>